<comment type="caution">
    <text evidence="11">The sequence shown here is derived from an EMBL/GenBank/DDBJ whole genome shotgun (WGS) entry which is preliminary data.</text>
</comment>
<dbReference type="Pfam" id="PF20154">
    <property type="entry name" value="LNT_N"/>
    <property type="match status" value="1"/>
</dbReference>
<dbReference type="EC" id="2.3.1.269" evidence="9"/>
<organism evidence="11 12">
    <name type="scientific">Glaciecola petra</name>
    <dbReference type="NCBI Taxonomy" id="3075602"/>
    <lineage>
        <taxon>Bacteria</taxon>
        <taxon>Pseudomonadati</taxon>
        <taxon>Pseudomonadota</taxon>
        <taxon>Gammaproteobacteria</taxon>
        <taxon>Alteromonadales</taxon>
        <taxon>Alteromonadaceae</taxon>
        <taxon>Glaciecola</taxon>
    </lineage>
</organism>
<evidence type="ECO:0000256" key="2">
    <source>
        <dbReference type="ARBA" id="ARBA00010065"/>
    </source>
</evidence>
<keyword evidence="5 9" id="KW-0812">Transmembrane</keyword>
<comment type="subcellular location">
    <subcellularLocation>
        <location evidence="1 9">Cell membrane</location>
        <topology evidence="1 9">Multi-pass membrane protein</topology>
    </subcellularLocation>
</comment>
<dbReference type="Proteomes" id="UP001253545">
    <property type="component" value="Unassembled WGS sequence"/>
</dbReference>
<keyword evidence="3 9" id="KW-1003">Cell membrane</keyword>
<evidence type="ECO:0000313" key="11">
    <source>
        <dbReference type="EMBL" id="MDT0593985.1"/>
    </source>
</evidence>
<keyword evidence="4 9" id="KW-0808">Transferase</keyword>
<dbReference type="NCBIfam" id="TIGR00546">
    <property type="entry name" value="lnt"/>
    <property type="match status" value="1"/>
</dbReference>
<feature type="transmembrane region" description="Helical" evidence="9">
    <location>
        <begin position="16"/>
        <end position="33"/>
    </location>
</feature>
<evidence type="ECO:0000256" key="3">
    <source>
        <dbReference type="ARBA" id="ARBA00022475"/>
    </source>
</evidence>
<keyword evidence="6 9" id="KW-1133">Transmembrane helix</keyword>
<sequence>MLICSGASLTFAFAPYGQWYLPFMVLPVSFYLISRYADKIFIAAWMFGFGYFSAGIAWVHVSIAEFGGIPLVASLFLMFLLCAYLALFPAMAFYLTKRFFPIRPMWPLVLPFIWLISEWARAHLLTGFPWLSIGYSQSTSMLSAWLPIIGEIGLSALIILVCISIAIGIQYKKVISIIPIVVLFVSSFVLQNVQWTKQSDQSKSVLLVQGNIAQSMRWDPKKDEQTIRHYLALTEPYWDADIVVWPEAAIPKLEIGSGELLVALDQRAIQSQTGFITGIVDYNIETKVALNLLLAMGIDNEQSNTPYQYGHKKRFAKHHLLPIGEFVPFEDLLRPLAPIFDLPMSSFTRGEYVQDNLLVNETYFAPAICFEIAFPKQIRANLQPHTNAIITVSNDAWFGDSHGPHQHMQIAQVRAREFGLPLLRATNNGVTGTINSYGQITASLPQFESGVLTSTLHFSEGFTPYRKFGDLPVWIVTAMLFFIALIIRYKGQSN</sequence>
<feature type="domain" description="CN hydrolase" evidence="10">
    <location>
        <begin position="208"/>
        <end position="458"/>
    </location>
</feature>
<proteinExistence type="inferred from homology"/>
<dbReference type="Gene3D" id="3.60.110.10">
    <property type="entry name" value="Carbon-nitrogen hydrolase"/>
    <property type="match status" value="1"/>
</dbReference>
<evidence type="ECO:0000256" key="8">
    <source>
        <dbReference type="ARBA" id="ARBA00023315"/>
    </source>
</evidence>
<feature type="transmembrane region" description="Helical" evidence="9">
    <location>
        <begin position="174"/>
        <end position="193"/>
    </location>
</feature>
<evidence type="ECO:0000256" key="9">
    <source>
        <dbReference type="HAMAP-Rule" id="MF_01148"/>
    </source>
</evidence>
<dbReference type="InterPro" id="IPR003010">
    <property type="entry name" value="C-N_Hydrolase"/>
</dbReference>
<keyword evidence="7 9" id="KW-0472">Membrane</keyword>
<keyword evidence="12" id="KW-1185">Reference proteome</keyword>
<dbReference type="RefSeq" id="WP_311367478.1">
    <property type="nucleotide sequence ID" value="NZ_JAVRHX010000001.1"/>
</dbReference>
<comment type="function">
    <text evidence="9">Catalyzes the phospholipid dependent N-acylation of the N-terminal cysteine of apolipoprotein, the last step in lipoprotein maturation.</text>
</comment>
<evidence type="ECO:0000256" key="6">
    <source>
        <dbReference type="ARBA" id="ARBA00022989"/>
    </source>
</evidence>
<accession>A0ABU2ZMY7</accession>
<evidence type="ECO:0000256" key="5">
    <source>
        <dbReference type="ARBA" id="ARBA00022692"/>
    </source>
</evidence>
<feature type="transmembrane region" description="Helical" evidence="9">
    <location>
        <begin position="40"/>
        <end position="59"/>
    </location>
</feature>
<dbReference type="SUPFAM" id="SSF56317">
    <property type="entry name" value="Carbon-nitrogen hydrolase"/>
    <property type="match status" value="1"/>
</dbReference>
<evidence type="ECO:0000313" key="12">
    <source>
        <dbReference type="Proteomes" id="UP001253545"/>
    </source>
</evidence>
<dbReference type="PANTHER" id="PTHR38686:SF1">
    <property type="entry name" value="APOLIPOPROTEIN N-ACYLTRANSFERASE"/>
    <property type="match status" value="1"/>
</dbReference>
<gene>
    <name evidence="9 11" type="primary">lnt</name>
    <name evidence="11" type="ORF">RM552_03905</name>
</gene>
<feature type="transmembrane region" description="Helical" evidence="9">
    <location>
        <begin position="471"/>
        <end position="489"/>
    </location>
</feature>
<dbReference type="Pfam" id="PF00795">
    <property type="entry name" value="CN_hydrolase"/>
    <property type="match status" value="1"/>
</dbReference>
<comment type="catalytic activity">
    <reaction evidence="9">
        <text>N-terminal S-1,2-diacyl-sn-glyceryl-L-cysteinyl-[lipoprotein] + a glycerophospholipid = N-acyl-S-1,2-diacyl-sn-glyceryl-L-cysteinyl-[lipoprotein] + a 2-acyl-sn-glycero-3-phospholipid + H(+)</text>
        <dbReference type="Rhea" id="RHEA:48228"/>
        <dbReference type="Rhea" id="RHEA-COMP:14681"/>
        <dbReference type="Rhea" id="RHEA-COMP:14684"/>
        <dbReference type="ChEBI" id="CHEBI:15378"/>
        <dbReference type="ChEBI" id="CHEBI:136912"/>
        <dbReference type="ChEBI" id="CHEBI:140656"/>
        <dbReference type="ChEBI" id="CHEBI:140657"/>
        <dbReference type="ChEBI" id="CHEBI:140660"/>
        <dbReference type="EC" id="2.3.1.269"/>
    </reaction>
</comment>
<dbReference type="PROSITE" id="PS50263">
    <property type="entry name" value="CN_HYDROLASE"/>
    <property type="match status" value="1"/>
</dbReference>
<dbReference type="CDD" id="cd07571">
    <property type="entry name" value="ALP_N-acyl_transferase"/>
    <property type="match status" value="1"/>
</dbReference>
<name>A0ABU2ZMY7_9ALTE</name>
<feature type="transmembrane region" description="Helical" evidence="9">
    <location>
        <begin position="71"/>
        <end position="94"/>
    </location>
</feature>
<dbReference type="InterPro" id="IPR004563">
    <property type="entry name" value="Apolipo_AcylTrfase"/>
</dbReference>
<dbReference type="EMBL" id="JAVRHX010000001">
    <property type="protein sequence ID" value="MDT0593985.1"/>
    <property type="molecule type" value="Genomic_DNA"/>
</dbReference>
<feature type="transmembrane region" description="Helical" evidence="9">
    <location>
        <begin position="106"/>
        <end position="124"/>
    </location>
</feature>
<comment type="pathway">
    <text evidence="9">Protein modification; lipoprotein biosynthesis (N-acyl transfer).</text>
</comment>
<comment type="similarity">
    <text evidence="2 9">Belongs to the CN hydrolase family. Apolipoprotein N-acyltransferase subfamily.</text>
</comment>
<protein>
    <recommendedName>
        <fullName evidence="9">Apolipoprotein N-acyltransferase</fullName>
        <shortName evidence="9">ALP N-acyltransferase</shortName>
        <ecNumber evidence="9">2.3.1.269</ecNumber>
    </recommendedName>
</protein>
<evidence type="ECO:0000256" key="7">
    <source>
        <dbReference type="ARBA" id="ARBA00023136"/>
    </source>
</evidence>
<evidence type="ECO:0000256" key="4">
    <source>
        <dbReference type="ARBA" id="ARBA00022679"/>
    </source>
</evidence>
<evidence type="ECO:0000259" key="10">
    <source>
        <dbReference type="PROSITE" id="PS50263"/>
    </source>
</evidence>
<reference evidence="11 12" key="1">
    <citation type="submission" date="2023-09" db="EMBL/GenBank/DDBJ databases">
        <authorList>
            <person name="Rey-Velasco X."/>
        </authorList>
    </citation>
    <scope>NUCLEOTIDE SEQUENCE [LARGE SCALE GENOMIC DNA]</scope>
    <source>
        <strain evidence="11 12">P117</strain>
    </source>
</reference>
<evidence type="ECO:0000256" key="1">
    <source>
        <dbReference type="ARBA" id="ARBA00004651"/>
    </source>
</evidence>
<dbReference type="PANTHER" id="PTHR38686">
    <property type="entry name" value="APOLIPOPROTEIN N-ACYLTRANSFERASE"/>
    <property type="match status" value="1"/>
</dbReference>
<dbReference type="InterPro" id="IPR045378">
    <property type="entry name" value="LNT_N"/>
</dbReference>
<dbReference type="HAMAP" id="MF_01148">
    <property type="entry name" value="Lnt"/>
    <property type="match status" value="1"/>
</dbReference>
<keyword evidence="8 9" id="KW-0012">Acyltransferase</keyword>
<feature type="transmembrane region" description="Helical" evidence="9">
    <location>
        <begin position="144"/>
        <end position="167"/>
    </location>
</feature>
<dbReference type="InterPro" id="IPR036526">
    <property type="entry name" value="C-N_Hydrolase_sf"/>
</dbReference>